<dbReference type="PIRSF" id="PIRSF005353">
    <property type="entry name" value="PbuG"/>
    <property type="match status" value="1"/>
</dbReference>
<evidence type="ECO:0000256" key="3">
    <source>
        <dbReference type="ARBA" id="ARBA00022448"/>
    </source>
</evidence>
<evidence type="ECO:0000256" key="9">
    <source>
        <dbReference type="SAM" id="Phobius"/>
    </source>
</evidence>
<comment type="subcellular location">
    <subcellularLocation>
        <location evidence="1 8">Cell membrane</location>
        <topology evidence="1 8">Multi-pass membrane protein</topology>
    </subcellularLocation>
</comment>
<evidence type="ECO:0000256" key="2">
    <source>
        <dbReference type="ARBA" id="ARBA00005697"/>
    </source>
</evidence>
<dbReference type="InterPro" id="IPR026033">
    <property type="entry name" value="Azg-like_bact_archaea"/>
</dbReference>
<keyword evidence="6 8" id="KW-1133">Transmembrane helix</keyword>
<gene>
    <name evidence="10" type="ORF">ABID49_001458</name>
</gene>
<keyword evidence="11" id="KW-1185">Reference proteome</keyword>
<protein>
    <submittedName>
        <fullName evidence="10">AGZA family xanthine/uracil permease-like MFS transporter</fullName>
    </submittedName>
</protein>
<dbReference type="PANTHER" id="PTHR43337:SF11">
    <property type="entry name" value="GUANINE_HYPOXANTHINE PERMEASE PBUG"/>
    <property type="match status" value="1"/>
</dbReference>
<dbReference type="RefSeq" id="WP_354196807.1">
    <property type="nucleotide sequence ID" value="NZ_JBEPLW010000009.1"/>
</dbReference>
<dbReference type="InterPro" id="IPR045018">
    <property type="entry name" value="Azg-like"/>
</dbReference>
<keyword evidence="5 8" id="KW-0812">Transmembrane</keyword>
<feature type="transmembrane region" description="Helical" evidence="9">
    <location>
        <begin position="330"/>
        <end position="351"/>
    </location>
</feature>
<keyword evidence="4 8" id="KW-1003">Cell membrane</keyword>
<name>A0ABV2GBC6_9BACL</name>
<comment type="caution">
    <text evidence="10">The sequence shown here is derived from an EMBL/GenBank/DDBJ whole genome shotgun (WGS) entry which is preliminary data.</text>
</comment>
<feature type="transmembrane region" description="Helical" evidence="9">
    <location>
        <begin position="427"/>
        <end position="445"/>
    </location>
</feature>
<feature type="transmembrane region" description="Helical" evidence="9">
    <location>
        <begin position="57"/>
        <end position="76"/>
    </location>
</feature>
<evidence type="ECO:0000256" key="5">
    <source>
        <dbReference type="ARBA" id="ARBA00022692"/>
    </source>
</evidence>
<feature type="transmembrane region" description="Helical" evidence="9">
    <location>
        <begin position="83"/>
        <end position="103"/>
    </location>
</feature>
<feature type="transmembrane region" description="Helical" evidence="9">
    <location>
        <begin position="109"/>
        <end position="127"/>
    </location>
</feature>
<feature type="transmembrane region" description="Helical" evidence="9">
    <location>
        <begin position="201"/>
        <end position="219"/>
    </location>
</feature>
<dbReference type="InterPro" id="IPR006043">
    <property type="entry name" value="NCS2"/>
</dbReference>
<dbReference type="Pfam" id="PF00860">
    <property type="entry name" value="Xan_ur_permease"/>
    <property type="match status" value="1"/>
</dbReference>
<proteinExistence type="inferred from homology"/>
<accession>A0ABV2GBC6</accession>
<organism evidence="10 11">
    <name type="scientific">Bhargavaea ullalensis</name>
    <dbReference type="NCBI Taxonomy" id="1265685"/>
    <lineage>
        <taxon>Bacteria</taxon>
        <taxon>Bacillati</taxon>
        <taxon>Bacillota</taxon>
        <taxon>Bacilli</taxon>
        <taxon>Bacillales</taxon>
        <taxon>Caryophanaceae</taxon>
        <taxon>Bhargavaea</taxon>
    </lineage>
</organism>
<evidence type="ECO:0000313" key="11">
    <source>
        <dbReference type="Proteomes" id="UP001549099"/>
    </source>
</evidence>
<evidence type="ECO:0000313" key="10">
    <source>
        <dbReference type="EMBL" id="MET3575553.1"/>
    </source>
</evidence>
<comment type="similarity">
    <text evidence="2 8">Belongs to the nucleobase:cation symporter-2 (NCS2) (TC 2.A.40) family. Azg-like subfamily.</text>
</comment>
<sequence length="446" mass="47097">MKNYFNFDELGTNYRREIIGGLTTFLSMAYILVVNPLTLSLESVPDLPADMRMDAGAVFVATALAAAVGSLFMGLIAKYPIGLAPGMGLNAFFAYTVVLTYGIPWQTALTGVLFSGVIFILLSLSGLREKIINAIPAQLKYAVGAGIGLFIAYLGFQNSGIIANHDATLTGLGDLSQPATLLAIFGLVLTVILMVLNVKGAIFFGMLTTAVVGMIFKVVPLPDGVIGSIPDVSPTFGAAFHPLMNDPGSLMTIQFLVIVLTFLFVDFFDTAGTLIAVAQKAGIMKGDKLPRAGKALLADSLATVTGAIFGTSTTTSYVESTAGVAAGARTGFAAVVTGVMFLVSLLFYPLLSVITSAVTAPALIIVGVLMVSALGLIEWNRFEIAVPAFLTVIMMPLGYSIATGIAIGFIFYPITMILAGRRREVHPIMYGLFLIFIAYFVFVQGK</sequence>
<feature type="transmembrane region" description="Helical" evidence="9">
    <location>
        <begin position="253"/>
        <end position="275"/>
    </location>
</feature>
<feature type="transmembrane region" description="Helical" evidence="9">
    <location>
        <begin position="139"/>
        <end position="156"/>
    </location>
</feature>
<evidence type="ECO:0000256" key="7">
    <source>
        <dbReference type="ARBA" id="ARBA00023136"/>
    </source>
</evidence>
<evidence type="ECO:0000256" key="6">
    <source>
        <dbReference type="ARBA" id="ARBA00022989"/>
    </source>
</evidence>
<feature type="transmembrane region" description="Helical" evidence="9">
    <location>
        <begin position="358"/>
        <end position="377"/>
    </location>
</feature>
<evidence type="ECO:0000256" key="8">
    <source>
        <dbReference type="PIRNR" id="PIRNR005353"/>
    </source>
</evidence>
<reference evidence="10 11" key="1">
    <citation type="submission" date="2024-06" db="EMBL/GenBank/DDBJ databases">
        <title>Genomic Encyclopedia of Type Strains, Phase IV (KMG-IV): sequencing the most valuable type-strain genomes for metagenomic binning, comparative biology and taxonomic classification.</title>
        <authorList>
            <person name="Goeker M."/>
        </authorList>
    </citation>
    <scope>NUCLEOTIDE SEQUENCE [LARGE SCALE GENOMIC DNA]</scope>
    <source>
        <strain evidence="10 11">DSM 26128</strain>
    </source>
</reference>
<evidence type="ECO:0000256" key="1">
    <source>
        <dbReference type="ARBA" id="ARBA00004651"/>
    </source>
</evidence>
<dbReference type="Proteomes" id="UP001549099">
    <property type="component" value="Unassembled WGS sequence"/>
</dbReference>
<feature type="transmembrane region" description="Helical" evidence="9">
    <location>
        <begin position="18"/>
        <end position="37"/>
    </location>
</feature>
<keyword evidence="7 8" id="KW-0472">Membrane</keyword>
<feature type="transmembrane region" description="Helical" evidence="9">
    <location>
        <begin position="176"/>
        <end position="196"/>
    </location>
</feature>
<dbReference type="EMBL" id="JBEPLW010000009">
    <property type="protein sequence ID" value="MET3575553.1"/>
    <property type="molecule type" value="Genomic_DNA"/>
</dbReference>
<feature type="transmembrane region" description="Helical" evidence="9">
    <location>
        <begin position="397"/>
        <end position="420"/>
    </location>
</feature>
<dbReference type="PANTHER" id="PTHR43337">
    <property type="entry name" value="XANTHINE/URACIL PERMEASE C887.17-RELATED"/>
    <property type="match status" value="1"/>
</dbReference>
<evidence type="ECO:0000256" key="4">
    <source>
        <dbReference type="ARBA" id="ARBA00022475"/>
    </source>
</evidence>
<keyword evidence="3 8" id="KW-0813">Transport</keyword>